<dbReference type="Proteomes" id="UP000035680">
    <property type="component" value="Unassembled WGS sequence"/>
</dbReference>
<evidence type="ECO:0000313" key="2">
    <source>
        <dbReference type="WBParaSite" id="SVE_0173700.1"/>
    </source>
</evidence>
<accession>A0A0K0EYX8</accession>
<dbReference type="WBParaSite" id="SVE_0173700.1">
    <property type="protein sequence ID" value="SVE_0173700.1"/>
    <property type="gene ID" value="SVE_0173700"/>
</dbReference>
<evidence type="ECO:0000313" key="1">
    <source>
        <dbReference type="Proteomes" id="UP000035680"/>
    </source>
</evidence>
<sequence length="280" mass="33081">MDVKEISFMNIMEVDLDINCLSSTCWRLNQIITNEKITKNLFYDCVKIDITFTAENGMNGYVNVQEESIYEVKKDENLDRDRFICNNTVEISLSTREREISGEKYLSFIKNLAEQYKINSEERRNLSILKLYNKNRYGNWPHLLYVLAYLHHENINTIVIPITFFSHNIIEYNKLLNNLFDGFLKLYKFEICLSAYFSLSINFSHNNDAFDVIIGQLSRKKNATIYFYFNDNESCFRNNGYFLVFFKIAMKYGIKVIIYNIALNHSKCPSISDILKHHND</sequence>
<name>A0A0K0EYX8_STRVS</name>
<proteinExistence type="predicted"/>
<reference evidence="2" key="2">
    <citation type="submission" date="2015-08" db="UniProtKB">
        <authorList>
            <consortium name="WormBaseParasite"/>
        </authorList>
    </citation>
    <scope>IDENTIFICATION</scope>
</reference>
<organism evidence="1 2">
    <name type="scientific">Strongyloides venezuelensis</name>
    <name type="common">Threadworm</name>
    <dbReference type="NCBI Taxonomy" id="75913"/>
    <lineage>
        <taxon>Eukaryota</taxon>
        <taxon>Metazoa</taxon>
        <taxon>Ecdysozoa</taxon>
        <taxon>Nematoda</taxon>
        <taxon>Chromadorea</taxon>
        <taxon>Rhabditida</taxon>
        <taxon>Tylenchina</taxon>
        <taxon>Panagrolaimomorpha</taxon>
        <taxon>Strongyloidoidea</taxon>
        <taxon>Strongyloididae</taxon>
        <taxon>Strongyloides</taxon>
    </lineage>
</organism>
<protein>
    <submittedName>
        <fullName evidence="2">TIR domain-containing protein</fullName>
    </submittedName>
</protein>
<dbReference type="AlphaFoldDB" id="A0A0K0EYX8"/>
<reference evidence="1" key="1">
    <citation type="submission" date="2014-07" db="EMBL/GenBank/DDBJ databases">
        <authorList>
            <person name="Martin A.A"/>
            <person name="De Silva N."/>
        </authorList>
    </citation>
    <scope>NUCLEOTIDE SEQUENCE</scope>
</reference>
<keyword evidence="1" id="KW-1185">Reference proteome</keyword>